<evidence type="ECO:0000259" key="2">
    <source>
        <dbReference type="Pfam" id="PF06911"/>
    </source>
</evidence>
<accession>A0ABR0KBG7</accession>
<evidence type="ECO:0000256" key="1">
    <source>
        <dbReference type="SAM" id="MobiDB-lite"/>
    </source>
</evidence>
<organism evidence="3 4">
    <name type="scientific">Lithohypha guttulata</name>
    <dbReference type="NCBI Taxonomy" id="1690604"/>
    <lineage>
        <taxon>Eukaryota</taxon>
        <taxon>Fungi</taxon>
        <taxon>Dikarya</taxon>
        <taxon>Ascomycota</taxon>
        <taxon>Pezizomycotina</taxon>
        <taxon>Eurotiomycetes</taxon>
        <taxon>Chaetothyriomycetidae</taxon>
        <taxon>Chaetothyriales</taxon>
        <taxon>Trichomeriaceae</taxon>
        <taxon>Lithohypha</taxon>
    </lineage>
</organism>
<dbReference type="Pfam" id="PF06911">
    <property type="entry name" value="Senescence"/>
    <property type="match status" value="1"/>
</dbReference>
<keyword evidence="4" id="KW-1185">Reference proteome</keyword>
<gene>
    <name evidence="3" type="ORF">LTR24_004684</name>
</gene>
<feature type="region of interest" description="Disordered" evidence="1">
    <location>
        <begin position="152"/>
        <end position="175"/>
    </location>
</feature>
<protein>
    <recommendedName>
        <fullName evidence="2">Senescence domain-containing protein</fullName>
    </recommendedName>
</protein>
<feature type="region of interest" description="Disordered" evidence="1">
    <location>
        <begin position="488"/>
        <end position="531"/>
    </location>
</feature>
<feature type="domain" description="Senescence" evidence="2">
    <location>
        <begin position="249"/>
        <end position="435"/>
    </location>
</feature>
<name>A0ABR0KBG7_9EURO</name>
<evidence type="ECO:0000313" key="4">
    <source>
        <dbReference type="Proteomes" id="UP001345013"/>
    </source>
</evidence>
<reference evidence="3 4" key="1">
    <citation type="submission" date="2023-08" db="EMBL/GenBank/DDBJ databases">
        <title>Black Yeasts Isolated from many extreme environments.</title>
        <authorList>
            <person name="Coleine C."/>
            <person name="Stajich J.E."/>
            <person name="Selbmann L."/>
        </authorList>
    </citation>
    <scope>NUCLEOTIDE SEQUENCE [LARGE SCALE GENOMIC DNA]</scope>
    <source>
        <strain evidence="3 4">CCFEE 5885</strain>
    </source>
</reference>
<dbReference type="Proteomes" id="UP001345013">
    <property type="component" value="Unassembled WGS sequence"/>
</dbReference>
<sequence length="531" mass="56151">MSAGHSQPQVLYSVNGIRAFHVQHGDEHEITTSGPQEMQLMMVSTSSPFADLSSADPSSAAPEEDFYLHLHLPPELDQPLPATTQVYHKPPSSYLIPRWDLGPESGAFIRIQFPSIGHGPGKVSQEEVDTFETILAQCTAFLERTALPKDHDSYDPSTYRPGEGYISSGASEQNRPQHGQIVLVDEENGSVVGELSGGYALNEASNIKAGSKNPVEIQLPGEGQGNQIRVNNVSEEYLTMSRHPAYQNSTIVQTSAKASRLIVTGSSSLANILTSNADKYTAKSQPNAKPVTFSPATQERLRQIHSLTNNAVGLSAKTVGQVSKYAQNFGARMGGHKDDRFRKGFNKEGADSNYKPGILNKSMIAFSTIADGIDAAGRQLLTSGSAAATNVVGHKYGPDAGDAAAAIGGGVKNVGLVYIDAAGVSRKALIKSVAKGMVVGKMPNGQQLIVGTGDGGDVPQEAYNQDMKQSGSAQGYYSGGQAQSGVNTPGYGVESYGSHANQPPSYGSPLGDPAGSALQGQQYPREKHSYN</sequence>
<dbReference type="InterPro" id="IPR009686">
    <property type="entry name" value="Senescence/spartin_C"/>
</dbReference>
<proteinExistence type="predicted"/>
<dbReference type="PANTHER" id="PTHR21068:SF43">
    <property type="entry name" value="SPARTIN"/>
    <property type="match status" value="1"/>
</dbReference>
<comment type="caution">
    <text evidence="3">The sequence shown here is derived from an EMBL/GenBank/DDBJ whole genome shotgun (WGS) entry which is preliminary data.</text>
</comment>
<evidence type="ECO:0000313" key="3">
    <source>
        <dbReference type="EMBL" id="KAK5093024.1"/>
    </source>
</evidence>
<dbReference type="EMBL" id="JAVRRG010000049">
    <property type="protein sequence ID" value="KAK5093024.1"/>
    <property type="molecule type" value="Genomic_DNA"/>
</dbReference>
<dbReference type="PANTHER" id="PTHR21068">
    <property type="entry name" value="SPARTIN"/>
    <property type="match status" value="1"/>
</dbReference>
<dbReference type="InterPro" id="IPR045036">
    <property type="entry name" value="Spartin-like"/>
</dbReference>